<dbReference type="AlphaFoldDB" id="G0UAV5"/>
<dbReference type="InterPro" id="IPR013320">
    <property type="entry name" value="ConA-like_dom_sf"/>
</dbReference>
<keyword evidence="5" id="KW-0472">Membrane</keyword>
<evidence type="ECO:0000256" key="2">
    <source>
        <dbReference type="ARBA" id="ARBA00022692"/>
    </source>
</evidence>
<feature type="domain" description="L-type lectin-like" evidence="8">
    <location>
        <begin position="46"/>
        <end position="274"/>
    </location>
</feature>
<dbReference type="GO" id="GO:0005537">
    <property type="term" value="F:D-mannose binding"/>
    <property type="evidence" value="ECO:0007669"/>
    <property type="project" value="TreeGrafter"/>
</dbReference>
<dbReference type="PANTHER" id="PTHR12223">
    <property type="entry name" value="VESICULAR MANNOSE-BINDING LECTIN"/>
    <property type="match status" value="1"/>
</dbReference>
<keyword evidence="2" id="KW-0812">Transmembrane</keyword>
<feature type="compositionally biased region" description="Basic and acidic residues" evidence="6">
    <location>
        <begin position="336"/>
        <end position="436"/>
    </location>
</feature>
<dbReference type="VEuPathDB" id="TriTrypDB:TvY486_1104260"/>
<sequence>MWHGSRSCRCIRVCSLLLSILLSCIARTRAADVPILSPEQHHRTSTRVIDHHSFTPPLLRDYYGDGEVRQWKIGGTAVATENYVRLTGDFNSQWGSLWNTVPINIPTFEIIVGFHVHGNGRYGADGFGLWLTTNIMNMNGPLMGHPSDFEGVGILFDTFDNSGRGNHPAVYVIYNAEGVKREYSPLKDFEDEHIGSCSFPVRQTSTKLSTARVRYENGVLSVFLSSDAEKSEKLCFAVNVNLNVNKKNHYIGLTAATGGSSDNHDIVFVHTMPIEGEKYDHDVFAQPEMPTEEPQKHEEKMTVAADEPVQGGNSTVLVEGSEELERGKSNTTVSDGRQEVHRDEQPREDHRGDHHDGRQEVHRDEQPREDHRGDHHDGRQEAHRDEQPREGRRDSSQAGRRRDSHPYRDDRDENDDRYGFDDLHERHDENDGKLDYNEFNDESELGHRSGDDSGRRNGRDNQLDNRRVGRREGDDYSDENDNDQYGSSFKSERANEYGRQKYKQARSREPVYRRRSSEEGRDVGSEYRRDSDTPDTKPRYAQWRRDGDTARSYNRDGTRGDGRRTGARGAEGQGSETNQHQAEARGGNARKTTKRTSR</sequence>
<dbReference type="PROSITE" id="PS51328">
    <property type="entry name" value="L_LECTIN_LIKE"/>
    <property type="match status" value="1"/>
</dbReference>
<dbReference type="GO" id="GO:0030134">
    <property type="term" value="C:COPII-coated ER to Golgi transport vesicle"/>
    <property type="evidence" value="ECO:0007669"/>
    <property type="project" value="TreeGrafter"/>
</dbReference>
<organism evidence="9">
    <name type="scientific">Trypanosoma vivax (strain Y486)</name>
    <dbReference type="NCBI Taxonomy" id="1055687"/>
    <lineage>
        <taxon>Eukaryota</taxon>
        <taxon>Discoba</taxon>
        <taxon>Euglenozoa</taxon>
        <taxon>Kinetoplastea</taxon>
        <taxon>Metakinetoplastina</taxon>
        <taxon>Trypanosomatida</taxon>
        <taxon>Trypanosomatidae</taxon>
        <taxon>Trypanosoma</taxon>
        <taxon>Duttonella</taxon>
    </lineage>
</organism>
<dbReference type="GO" id="GO:0006888">
    <property type="term" value="P:endoplasmic reticulum to Golgi vesicle-mediated transport"/>
    <property type="evidence" value="ECO:0007669"/>
    <property type="project" value="TreeGrafter"/>
</dbReference>
<feature type="compositionally biased region" description="Basic and acidic residues" evidence="6">
    <location>
        <begin position="506"/>
        <end position="564"/>
    </location>
</feature>
<evidence type="ECO:0000256" key="5">
    <source>
        <dbReference type="ARBA" id="ARBA00023136"/>
    </source>
</evidence>
<feature type="chain" id="PRO_5003410489" evidence="7">
    <location>
        <begin position="31"/>
        <end position="598"/>
    </location>
</feature>
<evidence type="ECO:0000256" key="3">
    <source>
        <dbReference type="ARBA" id="ARBA00022729"/>
    </source>
</evidence>
<reference evidence="9" key="1">
    <citation type="journal article" date="2012" name="Proc. Natl. Acad. Sci. U.S.A.">
        <title>Antigenic diversity is generated by distinct evolutionary mechanisms in African trypanosome species.</title>
        <authorList>
            <person name="Jackson A.P."/>
            <person name="Berry A."/>
            <person name="Aslett M."/>
            <person name="Allison H.C."/>
            <person name="Burton P."/>
            <person name="Vavrova-Anderson J."/>
            <person name="Brown R."/>
            <person name="Browne H."/>
            <person name="Corton N."/>
            <person name="Hauser H."/>
            <person name="Gamble J."/>
            <person name="Gilderthorp R."/>
            <person name="Marcello L."/>
            <person name="McQuillan J."/>
            <person name="Otto T.D."/>
            <person name="Quail M.A."/>
            <person name="Sanders M.J."/>
            <person name="van Tonder A."/>
            <person name="Ginger M.L."/>
            <person name="Field M.C."/>
            <person name="Barry J.D."/>
            <person name="Hertz-Fowler C."/>
            <person name="Berriman M."/>
        </authorList>
    </citation>
    <scope>NUCLEOTIDE SEQUENCE</scope>
    <source>
        <strain evidence="9">Y486</strain>
    </source>
</reference>
<protein>
    <submittedName>
        <fullName evidence="9">Putative mannose-specific lectin</fullName>
    </submittedName>
</protein>
<evidence type="ECO:0000256" key="4">
    <source>
        <dbReference type="ARBA" id="ARBA00022989"/>
    </source>
</evidence>
<dbReference type="Gene3D" id="2.60.120.200">
    <property type="match status" value="1"/>
</dbReference>
<evidence type="ECO:0000256" key="6">
    <source>
        <dbReference type="SAM" id="MobiDB-lite"/>
    </source>
</evidence>
<dbReference type="InterPro" id="IPR005052">
    <property type="entry name" value="Lectin_leg"/>
</dbReference>
<dbReference type="PROSITE" id="PS51257">
    <property type="entry name" value="PROKAR_LIPOPROTEIN"/>
    <property type="match status" value="1"/>
</dbReference>
<feature type="compositionally biased region" description="Basic and acidic residues" evidence="6">
    <location>
        <begin position="444"/>
        <end position="474"/>
    </location>
</feature>
<dbReference type="EMBL" id="HE573027">
    <property type="protein sequence ID" value="CCC52942.1"/>
    <property type="molecule type" value="Genomic_DNA"/>
</dbReference>
<comment type="subcellular location">
    <subcellularLocation>
        <location evidence="1">Membrane</location>
        <topology evidence="1">Single-pass type I membrane protein</topology>
    </subcellularLocation>
</comment>
<dbReference type="GO" id="GO:0005789">
    <property type="term" value="C:endoplasmic reticulum membrane"/>
    <property type="evidence" value="ECO:0007669"/>
    <property type="project" value="TreeGrafter"/>
</dbReference>
<gene>
    <name evidence="9" type="ORF">TVY486_1104260</name>
</gene>
<dbReference type="InterPro" id="IPR051136">
    <property type="entry name" value="Intracellular_Lectin-GPT"/>
</dbReference>
<dbReference type="SUPFAM" id="SSF49899">
    <property type="entry name" value="Concanavalin A-like lectins/glucanases"/>
    <property type="match status" value="1"/>
</dbReference>
<accession>G0UAV5</accession>
<proteinExistence type="predicted"/>
<dbReference type="Pfam" id="PF03388">
    <property type="entry name" value="Lectin_leg-like"/>
    <property type="match status" value="1"/>
</dbReference>
<dbReference type="GO" id="GO:0005793">
    <property type="term" value="C:endoplasmic reticulum-Golgi intermediate compartment"/>
    <property type="evidence" value="ECO:0007669"/>
    <property type="project" value="TreeGrafter"/>
</dbReference>
<keyword evidence="9" id="KW-0430">Lectin</keyword>
<evidence type="ECO:0000313" key="9">
    <source>
        <dbReference type="EMBL" id="CCC52942.1"/>
    </source>
</evidence>
<dbReference type="CDD" id="cd07308">
    <property type="entry name" value="lectin_leg-like"/>
    <property type="match status" value="1"/>
</dbReference>
<evidence type="ECO:0000256" key="7">
    <source>
        <dbReference type="SAM" id="SignalP"/>
    </source>
</evidence>
<keyword evidence="4" id="KW-1133">Transmembrane helix</keyword>
<dbReference type="PANTHER" id="PTHR12223:SF28">
    <property type="entry name" value="LECTIN, MANNOSE BINDING 1 LIKE"/>
    <property type="match status" value="1"/>
</dbReference>
<keyword evidence="3 7" id="KW-0732">Signal</keyword>
<feature type="compositionally biased region" description="Basic and acidic residues" evidence="6">
    <location>
        <begin position="490"/>
        <end position="499"/>
    </location>
</feature>
<name>G0UAV5_TRYVY</name>
<evidence type="ECO:0000256" key="1">
    <source>
        <dbReference type="ARBA" id="ARBA00004479"/>
    </source>
</evidence>
<dbReference type="GO" id="GO:0000139">
    <property type="term" value="C:Golgi membrane"/>
    <property type="evidence" value="ECO:0007669"/>
    <property type="project" value="TreeGrafter"/>
</dbReference>
<evidence type="ECO:0000259" key="8">
    <source>
        <dbReference type="PROSITE" id="PS51328"/>
    </source>
</evidence>
<feature type="signal peptide" evidence="7">
    <location>
        <begin position="1"/>
        <end position="30"/>
    </location>
</feature>
<feature type="region of interest" description="Disordered" evidence="6">
    <location>
        <begin position="289"/>
        <end position="598"/>
    </location>
</feature>